<dbReference type="InterPro" id="IPR036188">
    <property type="entry name" value="FAD/NAD-bd_sf"/>
</dbReference>
<dbReference type="AlphaFoldDB" id="A0A6A5VDH9"/>
<reference evidence="6" key="1">
    <citation type="journal article" date="2020" name="Stud. Mycol.">
        <title>101 Dothideomycetes genomes: a test case for predicting lifestyles and emergence of pathogens.</title>
        <authorList>
            <person name="Haridas S."/>
            <person name="Albert R."/>
            <person name="Binder M."/>
            <person name="Bloem J."/>
            <person name="Labutti K."/>
            <person name="Salamov A."/>
            <person name="Andreopoulos B."/>
            <person name="Baker S."/>
            <person name="Barry K."/>
            <person name="Bills G."/>
            <person name="Bluhm B."/>
            <person name="Cannon C."/>
            <person name="Castanera R."/>
            <person name="Culley D."/>
            <person name="Daum C."/>
            <person name="Ezra D."/>
            <person name="Gonzalez J."/>
            <person name="Henrissat B."/>
            <person name="Kuo A."/>
            <person name="Liang C."/>
            <person name="Lipzen A."/>
            <person name="Lutzoni F."/>
            <person name="Magnuson J."/>
            <person name="Mondo S."/>
            <person name="Nolan M."/>
            <person name="Ohm R."/>
            <person name="Pangilinan J."/>
            <person name="Park H.-J."/>
            <person name="Ramirez L."/>
            <person name="Alfaro M."/>
            <person name="Sun H."/>
            <person name="Tritt A."/>
            <person name="Yoshinaga Y."/>
            <person name="Zwiers L.-H."/>
            <person name="Turgeon B."/>
            <person name="Goodwin S."/>
            <person name="Spatafora J."/>
            <person name="Crous P."/>
            <person name="Grigoriev I."/>
        </authorList>
    </citation>
    <scope>NUCLEOTIDE SEQUENCE</scope>
    <source>
        <strain evidence="6">CBS 107.79</strain>
    </source>
</reference>
<dbReference type="InterPro" id="IPR000172">
    <property type="entry name" value="GMC_OxRdtase_N"/>
</dbReference>
<gene>
    <name evidence="6" type="ORF">BU23DRAFT_458925</name>
</gene>
<dbReference type="Pfam" id="PF05199">
    <property type="entry name" value="GMC_oxred_C"/>
    <property type="match status" value="1"/>
</dbReference>
<evidence type="ECO:0000256" key="4">
    <source>
        <dbReference type="SAM" id="SignalP"/>
    </source>
</evidence>
<comment type="similarity">
    <text evidence="1">Belongs to the GMC oxidoreductase family.</text>
</comment>
<organism evidence="6 7">
    <name type="scientific">Bimuria novae-zelandiae CBS 107.79</name>
    <dbReference type="NCBI Taxonomy" id="1447943"/>
    <lineage>
        <taxon>Eukaryota</taxon>
        <taxon>Fungi</taxon>
        <taxon>Dikarya</taxon>
        <taxon>Ascomycota</taxon>
        <taxon>Pezizomycotina</taxon>
        <taxon>Dothideomycetes</taxon>
        <taxon>Pleosporomycetidae</taxon>
        <taxon>Pleosporales</taxon>
        <taxon>Massarineae</taxon>
        <taxon>Didymosphaeriaceae</taxon>
        <taxon>Bimuria</taxon>
    </lineage>
</organism>
<dbReference type="GO" id="GO:0044550">
    <property type="term" value="P:secondary metabolite biosynthetic process"/>
    <property type="evidence" value="ECO:0007669"/>
    <property type="project" value="TreeGrafter"/>
</dbReference>
<dbReference type="Pfam" id="PF00732">
    <property type="entry name" value="GMC_oxred_N"/>
    <property type="match status" value="1"/>
</dbReference>
<feature type="active site" description="Proton donor" evidence="2">
    <location>
        <position position="536"/>
    </location>
</feature>
<keyword evidence="3" id="KW-0274">FAD</keyword>
<feature type="chain" id="PRO_5025518147" evidence="4">
    <location>
        <begin position="17"/>
        <end position="599"/>
    </location>
</feature>
<dbReference type="GO" id="GO:0016614">
    <property type="term" value="F:oxidoreductase activity, acting on CH-OH group of donors"/>
    <property type="evidence" value="ECO:0007669"/>
    <property type="project" value="InterPro"/>
</dbReference>
<keyword evidence="3" id="KW-0285">Flavoprotein</keyword>
<evidence type="ECO:0000259" key="5">
    <source>
        <dbReference type="PROSITE" id="PS00624"/>
    </source>
</evidence>
<feature type="active site" description="Proton acceptor" evidence="2">
    <location>
        <position position="579"/>
    </location>
</feature>
<dbReference type="OrthoDB" id="269227at2759"/>
<name>A0A6A5VDH9_9PLEO</name>
<dbReference type="Proteomes" id="UP000800036">
    <property type="component" value="Unassembled WGS sequence"/>
</dbReference>
<dbReference type="PROSITE" id="PS00624">
    <property type="entry name" value="GMC_OXRED_2"/>
    <property type="match status" value="1"/>
</dbReference>
<feature type="binding site" evidence="3">
    <location>
        <position position="100"/>
    </location>
    <ligand>
        <name>FAD</name>
        <dbReference type="ChEBI" id="CHEBI:57692"/>
    </ligand>
</feature>
<feature type="domain" description="Glucose-methanol-choline oxidoreductase N-terminal" evidence="5">
    <location>
        <begin position="280"/>
        <end position="294"/>
    </location>
</feature>
<feature type="binding site" evidence="3">
    <location>
        <position position="239"/>
    </location>
    <ligand>
        <name>FAD</name>
        <dbReference type="ChEBI" id="CHEBI:57692"/>
    </ligand>
</feature>
<evidence type="ECO:0000313" key="6">
    <source>
        <dbReference type="EMBL" id="KAF1975214.1"/>
    </source>
</evidence>
<keyword evidence="7" id="KW-1185">Reference proteome</keyword>
<sequence length="599" mass="64419">MLRLYTLLVLVALTCALNLTYDYIIVGGGLTGLVVANHLSENPNKTVLVIENGYIDDSFDRQAPYLSGVLNRDPPLYKSLISTPDPELGNHSFSVAVGNVLGGGSVVHGMMLDRGSDADYDAWAELGNVGWGWDGLEAYFKKPFTFTAPSTETVEELGIMYDESVYGDGLFPDYVRVFAAWKSESGVPKPKEGFARPLGAFWAPNTVDNRTGTRSSAKTAYYDPVKLTADLKLLVGTHVDEILLAESNGAVKATGVRMTQRNASDVSHAFASLEVILAAGSIFTPHLLRVSGIGPADVLQAANIPVKVDLPGVGSNLQEHIPAYTSFNVSNLAFPNANTLATNPSFNASAEEQYAQHRTGPWATTYCNALAFIPLAHFAPRSSALATELEAQQPTAYLPSRYTTTPTILAGYLRQRSILLHQFRGDQNYSAGAGELPTQPSGRASAALQKPLSRGTVTLNATDPHGYPVVTYHSLQNPVDKAILCDLIRFNRRQWASPALAHYAPVENVPGAEFVADDAIIEALVAKDVIKPAFAHPSGSCEMMLQELGGCVSNGLLVYVVRGLSIVDASILPMIPATHLQATMYAIAEKAADIIKDRR</sequence>
<comment type="cofactor">
    <cofactor evidence="3">
        <name>FAD</name>
        <dbReference type="ChEBI" id="CHEBI:57692"/>
    </cofactor>
</comment>
<keyword evidence="4" id="KW-0732">Signal</keyword>
<dbReference type="SUPFAM" id="SSF51905">
    <property type="entry name" value="FAD/NAD(P)-binding domain"/>
    <property type="match status" value="1"/>
</dbReference>
<dbReference type="InterPro" id="IPR007867">
    <property type="entry name" value="GMC_OxRtase_C"/>
</dbReference>
<dbReference type="PIRSF" id="PIRSF000137">
    <property type="entry name" value="Alcohol_oxidase"/>
    <property type="match status" value="1"/>
</dbReference>
<dbReference type="PANTHER" id="PTHR11552:SF115">
    <property type="entry name" value="DEHYDROGENASE XPTC-RELATED"/>
    <property type="match status" value="1"/>
</dbReference>
<proteinExistence type="inferred from homology"/>
<dbReference type="SUPFAM" id="SSF54373">
    <property type="entry name" value="FAD-linked reductases, C-terminal domain"/>
    <property type="match status" value="1"/>
</dbReference>
<dbReference type="Gene3D" id="3.30.560.10">
    <property type="entry name" value="Glucose Oxidase, domain 3"/>
    <property type="match status" value="1"/>
</dbReference>
<dbReference type="Gene3D" id="3.50.50.60">
    <property type="entry name" value="FAD/NAD(P)-binding domain"/>
    <property type="match status" value="1"/>
</dbReference>
<dbReference type="PANTHER" id="PTHR11552">
    <property type="entry name" value="GLUCOSE-METHANOL-CHOLINE GMC OXIDOREDUCTASE"/>
    <property type="match status" value="1"/>
</dbReference>
<evidence type="ECO:0000256" key="1">
    <source>
        <dbReference type="ARBA" id="ARBA00010790"/>
    </source>
</evidence>
<feature type="signal peptide" evidence="4">
    <location>
        <begin position="1"/>
        <end position="16"/>
    </location>
</feature>
<evidence type="ECO:0000313" key="7">
    <source>
        <dbReference type="Proteomes" id="UP000800036"/>
    </source>
</evidence>
<evidence type="ECO:0000256" key="2">
    <source>
        <dbReference type="PIRSR" id="PIRSR000137-1"/>
    </source>
</evidence>
<evidence type="ECO:0000256" key="3">
    <source>
        <dbReference type="PIRSR" id="PIRSR000137-2"/>
    </source>
</evidence>
<accession>A0A6A5VDH9</accession>
<dbReference type="InterPro" id="IPR012132">
    <property type="entry name" value="GMC_OxRdtase"/>
</dbReference>
<protein>
    <submittedName>
        <fullName evidence="6">Alcohol oxidase</fullName>
    </submittedName>
</protein>
<dbReference type="EMBL" id="ML976671">
    <property type="protein sequence ID" value="KAF1975214.1"/>
    <property type="molecule type" value="Genomic_DNA"/>
</dbReference>
<dbReference type="GO" id="GO:0050660">
    <property type="term" value="F:flavin adenine dinucleotide binding"/>
    <property type="evidence" value="ECO:0007669"/>
    <property type="project" value="InterPro"/>
</dbReference>